<dbReference type="STRING" id="913024.SAMN05421741_12155"/>
<evidence type="ECO:0000313" key="1">
    <source>
        <dbReference type="EMBL" id="SFO12914.1"/>
    </source>
</evidence>
<dbReference type="Proteomes" id="UP000199036">
    <property type="component" value="Unassembled WGS sequence"/>
</dbReference>
<dbReference type="OrthoDB" id="3251881at2"/>
<gene>
    <name evidence="1" type="ORF">SAMN05421741_12155</name>
</gene>
<proteinExistence type="predicted"/>
<dbReference type="EMBL" id="FOVI01000021">
    <property type="protein sequence ID" value="SFO12914.1"/>
    <property type="molecule type" value="Genomic_DNA"/>
</dbReference>
<name>A0A1I5EN16_9FLAO</name>
<evidence type="ECO:0000313" key="2">
    <source>
        <dbReference type="Proteomes" id="UP000199036"/>
    </source>
</evidence>
<dbReference type="AlphaFoldDB" id="A0A1I5EN16"/>
<accession>A0A1I5EN16</accession>
<dbReference type="RefSeq" id="WP_091525268.1">
    <property type="nucleotide sequence ID" value="NZ_FOVI01000021.1"/>
</dbReference>
<sequence length="317" mass="37395">MKITIVAFDLWGFNKKIAEKLSEQNHTVTFLDINSEAFKYYYKSKWHRVGNFLNKVFCGKNVKKDYRNRTLIKMINELPNQDYTLIVNAILFRKDILALLRSKTNKFIAYNYDSLTRMPLPENHDTLFDNIFSFDVNDVADNNNLSLLTNYIYLDKHINPKPKNKAFMILSKSHEREVVLSKIADIFDSKNLNYEFIVANPATKKVNKKIHLIEHHIKLDIVEGKMKDAEILIDLVRQNQTGLSFRFFEAMALHKKVITNNQTIKQYDFYNEINILVIDNENIIIPDTFLNSKYQPLPEELYKKYTVENWISTAFNF</sequence>
<reference evidence="2" key="1">
    <citation type="submission" date="2016-10" db="EMBL/GenBank/DDBJ databases">
        <authorList>
            <person name="Varghese N."/>
            <person name="Submissions S."/>
        </authorList>
    </citation>
    <scope>NUCLEOTIDE SEQUENCE [LARGE SCALE GENOMIC DNA]</scope>
    <source>
        <strain evidence="2">DS-12</strain>
    </source>
</reference>
<protein>
    <submittedName>
        <fullName evidence="1">Uncharacterized protein</fullName>
    </submittedName>
</protein>
<keyword evidence="2" id="KW-1185">Reference proteome</keyword>
<organism evidence="1 2">
    <name type="scientific">Paenimyroides ummariense</name>
    <dbReference type="NCBI Taxonomy" id="913024"/>
    <lineage>
        <taxon>Bacteria</taxon>
        <taxon>Pseudomonadati</taxon>
        <taxon>Bacteroidota</taxon>
        <taxon>Flavobacteriia</taxon>
        <taxon>Flavobacteriales</taxon>
        <taxon>Flavobacteriaceae</taxon>
        <taxon>Paenimyroides</taxon>
    </lineage>
</organism>